<keyword evidence="2" id="KW-0472">Membrane</keyword>
<feature type="transmembrane region" description="Helical" evidence="2">
    <location>
        <begin position="311"/>
        <end position="333"/>
    </location>
</feature>
<accession>A0AAE0KX08</accession>
<dbReference type="EMBL" id="LGRX02015242">
    <property type="protein sequence ID" value="KAK3263585.1"/>
    <property type="molecule type" value="Genomic_DNA"/>
</dbReference>
<evidence type="ECO:0000313" key="4">
    <source>
        <dbReference type="Proteomes" id="UP001190700"/>
    </source>
</evidence>
<reference evidence="3 4" key="1">
    <citation type="journal article" date="2015" name="Genome Biol. Evol.">
        <title>Comparative Genomics of a Bacterivorous Green Alga Reveals Evolutionary Causalities and Consequences of Phago-Mixotrophic Mode of Nutrition.</title>
        <authorList>
            <person name="Burns J.A."/>
            <person name="Paasch A."/>
            <person name="Narechania A."/>
            <person name="Kim E."/>
        </authorList>
    </citation>
    <scope>NUCLEOTIDE SEQUENCE [LARGE SCALE GENOMIC DNA]</scope>
    <source>
        <strain evidence="3 4">PLY_AMNH</strain>
    </source>
</reference>
<gene>
    <name evidence="3" type="ORF">CYMTET_27617</name>
</gene>
<evidence type="ECO:0000256" key="1">
    <source>
        <dbReference type="SAM" id="MobiDB-lite"/>
    </source>
</evidence>
<dbReference type="Proteomes" id="UP001190700">
    <property type="component" value="Unassembled WGS sequence"/>
</dbReference>
<comment type="caution">
    <text evidence="3">The sequence shown here is derived from an EMBL/GenBank/DDBJ whole genome shotgun (WGS) entry which is preliminary data.</text>
</comment>
<feature type="compositionally biased region" description="Basic and acidic residues" evidence="1">
    <location>
        <begin position="183"/>
        <end position="201"/>
    </location>
</feature>
<feature type="region of interest" description="Disordered" evidence="1">
    <location>
        <begin position="363"/>
        <end position="384"/>
    </location>
</feature>
<name>A0AAE0KX08_9CHLO</name>
<keyword evidence="4" id="KW-1185">Reference proteome</keyword>
<dbReference type="AlphaFoldDB" id="A0AAE0KX08"/>
<feature type="compositionally biased region" description="Basic and acidic residues" evidence="1">
    <location>
        <begin position="1"/>
        <end position="61"/>
    </location>
</feature>
<keyword evidence="2" id="KW-1133">Transmembrane helix</keyword>
<feature type="compositionally biased region" description="Basic and acidic residues" evidence="1">
    <location>
        <begin position="70"/>
        <end position="107"/>
    </location>
</feature>
<proteinExistence type="predicted"/>
<feature type="non-terminal residue" evidence="3">
    <location>
        <position position="1"/>
    </location>
</feature>
<sequence>GEGGREVQGKGEKGKEKRERKEDKEGAQEGEGARGWEGRVFEGSGEKEERKGVMEKGEADVNAKGGVGEEALRGREEAGCTERPKEPKKGQEGKGRERGEKVDKSQGPKEGAGGRGGERLEVGATVCGGKWTVEEGKESHEVVGTEGGDMKKEGPRVRTCKGEMREGTRGDALNIRKRRKRKKEGEKSSHVSKGNPDEPREGGNPGSMQHAIKDKNNEQLHAVVPVMHNGAQQNDKPRFRTMLDDPLLHDTFGSHLAIYAEGRETFAGLDILSKLVNNFQQICLVLQILTLLMLLSEDFNDKLDNANSQRSWLIGLAFVIVNLFVFTAAFYIISLDSFDQYKDIISMVPKRFYTIGKTARLEPQMEPSPGGSILEPQAVDSLST</sequence>
<protein>
    <submittedName>
        <fullName evidence="3">Uncharacterized protein</fullName>
    </submittedName>
</protein>
<evidence type="ECO:0000256" key="2">
    <source>
        <dbReference type="SAM" id="Phobius"/>
    </source>
</evidence>
<feature type="region of interest" description="Disordered" evidence="1">
    <location>
        <begin position="1"/>
        <end position="211"/>
    </location>
</feature>
<organism evidence="3 4">
    <name type="scientific">Cymbomonas tetramitiformis</name>
    <dbReference type="NCBI Taxonomy" id="36881"/>
    <lineage>
        <taxon>Eukaryota</taxon>
        <taxon>Viridiplantae</taxon>
        <taxon>Chlorophyta</taxon>
        <taxon>Pyramimonadophyceae</taxon>
        <taxon>Pyramimonadales</taxon>
        <taxon>Pyramimonadaceae</taxon>
        <taxon>Cymbomonas</taxon>
    </lineage>
</organism>
<keyword evidence="2" id="KW-0812">Transmembrane</keyword>
<evidence type="ECO:0000313" key="3">
    <source>
        <dbReference type="EMBL" id="KAK3263585.1"/>
    </source>
</evidence>
<feature type="compositionally biased region" description="Basic and acidic residues" evidence="1">
    <location>
        <begin position="132"/>
        <end position="169"/>
    </location>
</feature>